<dbReference type="KEGG" id="tput:QJT81_00070"/>
<name>A0AA95HDS3_9GAMM</name>
<protein>
    <submittedName>
        <fullName evidence="1">Uncharacterized protein</fullName>
    </submittedName>
</protein>
<organism evidence="1">
    <name type="scientific">Candidatus Thiothrix putei</name>
    <dbReference type="NCBI Taxonomy" id="3080811"/>
    <lineage>
        <taxon>Bacteria</taxon>
        <taxon>Pseudomonadati</taxon>
        <taxon>Pseudomonadota</taxon>
        <taxon>Gammaproteobacteria</taxon>
        <taxon>Thiotrichales</taxon>
        <taxon>Thiotrichaceae</taxon>
        <taxon>Thiothrix</taxon>
    </lineage>
</organism>
<dbReference type="EMBL" id="CP124756">
    <property type="protein sequence ID" value="WGZ94420.1"/>
    <property type="molecule type" value="Genomic_DNA"/>
</dbReference>
<proteinExistence type="predicted"/>
<reference evidence="1" key="2">
    <citation type="submission" date="2023-04" db="EMBL/GenBank/DDBJ databases">
        <authorList>
            <person name="Beletskiy A.V."/>
            <person name="Mardanov A.V."/>
            <person name="Ravin N.V."/>
        </authorList>
    </citation>
    <scope>NUCLEOTIDE SEQUENCE</scope>
    <source>
        <strain evidence="1">GKL-02</strain>
    </source>
</reference>
<gene>
    <name evidence="1" type="ORF">QJT81_00070</name>
</gene>
<accession>A0AA95HDS3</accession>
<reference evidence="1" key="1">
    <citation type="journal article" date="2023" name="Int. J. Mol. Sci.">
        <title>Metagenomics Revealed a New Genus 'Candidatus Thiocaldithrix dubininis' gen. nov., sp. nov. and a New Species 'Candidatus Thiothrix putei' sp. nov. in the Family Thiotrichaceae, Some Members of Which Have Traits of Both Na+- and H+-Motive Energetics.</title>
        <authorList>
            <person name="Ravin N.V."/>
            <person name="Muntyan M.S."/>
            <person name="Smolyakov D.D."/>
            <person name="Rudenko T.S."/>
            <person name="Beletsky A.V."/>
            <person name="Mardanov A.V."/>
            <person name="Grabovich M.Y."/>
        </authorList>
    </citation>
    <scope>NUCLEOTIDE SEQUENCE</scope>
    <source>
        <strain evidence="1">GKL-02</strain>
    </source>
</reference>
<dbReference type="Proteomes" id="UP001301326">
    <property type="component" value="Chromosome"/>
</dbReference>
<evidence type="ECO:0000313" key="1">
    <source>
        <dbReference type="EMBL" id="WGZ94420.1"/>
    </source>
</evidence>
<sequence length="1439" mass="158096">MSDHAFRMDSIASQWSVSVERQGHFLVSRQPDGSLKEWKVLPPLRYITPLPERPKIIKFGAIELRQYRRRLLFFKGDQLLWDIDTGRFAGTPTLAVSNDGKAIRLENACFPGTLIPADLSLTISEEAGRWQMRLGFKWGGFQADVDLERWLNYGEKASSNLLQVGAVCNVGLDGQLSIADVYQAYFYPSWTFAISGQVTFEGLGTHLEHNLLTINLLPPEVLSFDKGNDSHLTLLSLGHGKGVPWFNLALQGEGQAAWRTREGSPVYSALQITAWEPVPAGQNPIEPIFFGMNRIIAAISQYEPAPRLEMELGGGLLGKNAAPLAIPLFRPGYFAVYQRDGAVLEQALIATLSTEAQWLHSQYVSLRLGVPQHPLLLLNWGMGRTRCGHPNLLPNKEYGLRYVLEESMVRADGLTAEPVGYPADASAIVALGSDEPRLAEYGVVLVRLTGTEPAKIIFPADWQAKFQRHQDLLLLQFRFNHIRLTAQGSAVPRLERMALLGEKSTITVYFQTQSIAEACSHEAEDGTISNDQPLPFKSVCAEPSRLAWQLIRNGNFDAKLLLGWVTDPSIHGLSIINLSPSLAASAFTPETPRPPASIQPPAADETAIEAPVRLFLSPDQNGVWEGSRIPVGHSNHTELWHVRLRDKQGRTPNVRAIWAKDYAQESSELPLPTYALNQKHRQDIVNSSINEKPVNSYNLMLSSMGAWLDLKGAWKEGSLELWRHIATLGRDHFVRAVYKGYLFPFGHRAVYEEITERKFINRPPMGYREARLVKRYFITVREKERVFPLPADNAGAGLAEQLRRCFPFERVEILTQVTSLLDNPNPVPPSEDDPDYMGGSKKAFWPKVNKRDYKFNLRAVDRDGNSVEFMAPLAFVVEQVDAATFDKLIAQKSKSTYDFMNQLLAFVPNNAERKQSVACEVNSITLAAIRSNVLKITGDADAKRPLNPSMAYVDGSGKLAFTPASVVLPVLRQLGGAGEAKLFTYAQAYADAGFGGNNKGELFFKADATFDLAFGKDNKPDKIGALATPNIKVGGISRWIGAFGINESHPTDPLEDIKKGSFNPASYFSNALQAKLLGGIRLNGILSVTDFAAAPQWVTKQDGQDTIYSLQWKTAPPFLIANDIFIPGNDCRLNLMVENRVKSDGKNSSQMTAELQNFAISLAKVLTIKFRKFSYKVVPGSKPIIHLELDGDGMEFAKDGALAFISAIQDKLGLAHFSDPPYVRVDSNGITAGYSLPIPSIAIGAFALQNLALSAGITLPFTGDPMRARFALSERHAPFMVTVSLFAGEGFVALTVGPDGVDILEVSLGFGASIQLNLGVASGGVSVMGGIYIKYGFAEGADTKSAVLSGYVRISGAMEVLGLICISVNYELSLSYETSSKVAWGEVSASIKVEVAFFSKSVTLHIRRELAGGSKDLSFAEVMPPQDWDSYQTAFAKEL</sequence>